<dbReference type="RefSeq" id="WP_084198896.1">
    <property type="nucleotide sequence ID" value="NZ_BMYL01000002.1"/>
</dbReference>
<sequence length="298" mass="33406">MAERGQDWQQAFLQAHALPPDYLPSALKWFAPVAQLLVEHQGSAGRSILVGVNGSQGSGKTTLSDYLVAHFRAEYDLEALALSLDDFYLTLAERQSLAEHSHPLFLTRGVPGTHDMALLQSTLQALLAGENPAVPRFDKAIDDRRPECDWDQPARPVDIILLEGWCLGAQAVEEDALVAPINALEREQDADGQWRRRVNNVLARPFPELYALVDQWLMLKAPSFDCVYRWRLEQEQKLAAFRSGRGVMSAEGVAQFVQFYQRITEQCLADLPGKVNHLFTLDEARRIESYLAAPGVRL</sequence>
<dbReference type="InterPro" id="IPR027417">
    <property type="entry name" value="P-loop_NTPase"/>
</dbReference>
<protein>
    <recommendedName>
        <fullName evidence="3">Kinase</fullName>
    </recommendedName>
</protein>
<dbReference type="AlphaFoldDB" id="A0AAP8MEF7"/>
<dbReference type="Proteomes" id="UP000235162">
    <property type="component" value="Unassembled WGS sequence"/>
</dbReference>
<name>A0AAP8MEF7_9GAMM</name>
<evidence type="ECO:0000313" key="1">
    <source>
        <dbReference type="EMBL" id="PLW86270.1"/>
    </source>
</evidence>
<dbReference type="Gene3D" id="3.40.50.300">
    <property type="entry name" value="P-loop containing nucleotide triphosphate hydrolases"/>
    <property type="match status" value="1"/>
</dbReference>
<proteinExistence type="predicted"/>
<evidence type="ECO:0008006" key="3">
    <source>
        <dbReference type="Google" id="ProtNLM"/>
    </source>
</evidence>
<reference evidence="1 2" key="1">
    <citation type="submission" date="2018-01" db="EMBL/GenBank/DDBJ databases">
        <title>The draft genome sequence of Halioglobus japonicus S1-36.</title>
        <authorList>
            <person name="Du Z.-J."/>
            <person name="Shi M.-J."/>
        </authorList>
    </citation>
    <scope>NUCLEOTIDE SEQUENCE [LARGE SCALE GENOMIC DNA]</scope>
    <source>
        <strain evidence="1 2">S1-36</strain>
    </source>
</reference>
<accession>A0AAP8MEF7</accession>
<dbReference type="KEGG" id="hja:BST95_08475"/>
<dbReference type="SUPFAM" id="SSF52540">
    <property type="entry name" value="P-loop containing nucleoside triphosphate hydrolases"/>
    <property type="match status" value="1"/>
</dbReference>
<comment type="caution">
    <text evidence="1">The sequence shown here is derived from an EMBL/GenBank/DDBJ whole genome shotgun (WGS) entry which is preliminary data.</text>
</comment>
<evidence type="ECO:0000313" key="2">
    <source>
        <dbReference type="Proteomes" id="UP000235162"/>
    </source>
</evidence>
<dbReference type="EMBL" id="PKUR01000002">
    <property type="protein sequence ID" value="PLW86270.1"/>
    <property type="molecule type" value="Genomic_DNA"/>
</dbReference>
<dbReference type="PANTHER" id="PTHR10285">
    <property type="entry name" value="URIDINE KINASE"/>
    <property type="match status" value="1"/>
</dbReference>
<gene>
    <name evidence="1" type="ORF">C0029_07520</name>
</gene>
<organism evidence="1 2">
    <name type="scientific">Halioglobus japonicus</name>
    <dbReference type="NCBI Taxonomy" id="930805"/>
    <lineage>
        <taxon>Bacteria</taxon>
        <taxon>Pseudomonadati</taxon>
        <taxon>Pseudomonadota</taxon>
        <taxon>Gammaproteobacteria</taxon>
        <taxon>Cellvibrionales</taxon>
        <taxon>Halieaceae</taxon>
        <taxon>Halioglobus</taxon>
    </lineage>
</organism>
<keyword evidence="2" id="KW-1185">Reference proteome</keyword>